<dbReference type="PANTHER" id="PTHR10543">
    <property type="entry name" value="BETA-CAROTENE DIOXYGENASE"/>
    <property type="match status" value="1"/>
</dbReference>
<dbReference type="AlphaFoldDB" id="A0A8J7DT39"/>
<dbReference type="GO" id="GO:0010436">
    <property type="term" value="F:carotenoid dioxygenase activity"/>
    <property type="evidence" value="ECO:0007669"/>
    <property type="project" value="TreeGrafter"/>
</dbReference>
<dbReference type="PANTHER" id="PTHR10543:SF139">
    <property type="entry name" value="DIOXYGENASE"/>
    <property type="match status" value="1"/>
</dbReference>
<sequence length="471" mass="52811">MPTQKAWSKSLLKPAREFPLTLLSIIEGKIPQGLRGTLYRNGSGRLQRGNCRVGHWFDGDGAILAVHFAEEEAKATYRYVQTAGYRQEEAANRFLFPNYGMTAPGLFWQKWLKEVKNVANTSVLAVSDRLLALWEGGSPHALDRETLETLGIDDLSGLKKGMTFSAHPKVDPQTGEIFNFGVKAGAKGTLLLYKLDRAGKIQQQGSAQIPGFPFIHDFLLAGSYLVFFIPPVRVNVFPVALGLQSYSDALQWKPELGTQILIFDRATLSLISRSEGDPWFQFHHSNAFVDRDGCIIAEMVAYEDFRINQYLEEIARGQTQTIAKGTLWQVRLDPQTGRILAREQLLDRGCEFPQVAPQSVGQPWRYTYLSTHREGVKGGEEIFGAIGCFDRKTGELTLADTGENHYPSEPIYAPDALNPQQGWLLTVVYNGDRDSGEVWIYDRDRLQEEPVCKLQLPHPIPIGFHGTWKGL</sequence>
<evidence type="ECO:0000313" key="5">
    <source>
        <dbReference type="EMBL" id="MBE9115282.1"/>
    </source>
</evidence>
<dbReference type="InterPro" id="IPR004294">
    <property type="entry name" value="Carotenoid_Oase"/>
</dbReference>
<protein>
    <submittedName>
        <fullName evidence="5">Carotenoid oxygenase family protein</fullName>
    </submittedName>
</protein>
<keyword evidence="3 4" id="KW-0408">Iron</keyword>
<comment type="cofactor">
    <cofactor evidence="4">
        <name>Fe(2+)</name>
        <dbReference type="ChEBI" id="CHEBI:29033"/>
    </cofactor>
    <text evidence="4">Binds 1 Fe(2+) ion per subunit.</text>
</comment>
<dbReference type="RefSeq" id="WP_194028529.1">
    <property type="nucleotide sequence ID" value="NZ_JADEWZ010000006.1"/>
</dbReference>
<feature type="binding site" evidence="4">
    <location>
        <position position="465"/>
    </location>
    <ligand>
        <name>Fe cation</name>
        <dbReference type="ChEBI" id="CHEBI:24875"/>
        <note>catalytic</note>
    </ligand>
</feature>
<gene>
    <name evidence="5" type="ORF">IQ249_05140</name>
</gene>
<comment type="similarity">
    <text evidence="1">Belongs to the carotenoid oxygenase family.</text>
</comment>
<feature type="binding site" evidence="4">
    <location>
        <position position="283"/>
    </location>
    <ligand>
        <name>Fe cation</name>
        <dbReference type="ChEBI" id="CHEBI:24875"/>
        <note>catalytic</note>
    </ligand>
</feature>
<dbReference type="Pfam" id="PF03055">
    <property type="entry name" value="RPE65"/>
    <property type="match status" value="1"/>
</dbReference>
<evidence type="ECO:0000313" key="6">
    <source>
        <dbReference type="Proteomes" id="UP000654482"/>
    </source>
</evidence>
<dbReference type="SUPFAM" id="SSF51004">
    <property type="entry name" value="C-terminal (heme d1) domain of cytochrome cd1-nitrite reductase"/>
    <property type="match status" value="1"/>
</dbReference>
<evidence type="ECO:0000256" key="3">
    <source>
        <dbReference type="ARBA" id="ARBA00023004"/>
    </source>
</evidence>
<organism evidence="5 6">
    <name type="scientific">Lusitaniella coriacea LEGE 07157</name>
    <dbReference type="NCBI Taxonomy" id="945747"/>
    <lineage>
        <taxon>Bacteria</taxon>
        <taxon>Bacillati</taxon>
        <taxon>Cyanobacteriota</taxon>
        <taxon>Cyanophyceae</taxon>
        <taxon>Spirulinales</taxon>
        <taxon>Lusitaniellaceae</taxon>
        <taxon>Lusitaniella</taxon>
    </lineage>
</organism>
<feature type="binding site" evidence="4">
    <location>
        <position position="167"/>
    </location>
    <ligand>
        <name>Fe cation</name>
        <dbReference type="ChEBI" id="CHEBI:24875"/>
        <note>catalytic</note>
    </ligand>
</feature>
<dbReference type="Proteomes" id="UP000654482">
    <property type="component" value="Unassembled WGS sequence"/>
</dbReference>
<dbReference type="GO" id="GO:0046872">
    <property type="term" value="F:metal ion binding"/>
    <property type="evidence" value="ECO:0007669"/>
    <property type="project" value="UniProtKB-KW"/>
</dbReference>
<feature type="binding site" evidence="4">
    <location>
        <position position="216"/>
    </location>
    <ligand>
        <name>Fe cation</name>
        <dbReference type="ChEBI" id="CHEBI:24875"/>
        <note>catalytic</note>
    </ligand>
</feature>
<keyword evidence="2 4" id="KW-0479">Metal-binding</keyword>
<comment type="caution">
    <text evidence="5">The sequence shown here is derived from an EMBL/GenBank/DDBJ whole genome shotgun (WGS) entry which is preliminary data.</text>
</comment>
<dbReference type="EMBL" id="JADEWZ010000006">
    <property type="protein sequence ID" value="MBE9115282.1"/>
    <property type="molecule type" value="Genomic_DNA"/>
</dbReference>
<reference evidence="5" key="1">
    <citation type="submission" date="2020-10" db="EMBL/GenBank/DDBJ databases">
        <authorList>
            <person name="Castelo-Branco R."/>
            <person name="Eusebio N."/>
            <person name="Adriana R."/>
            <person name="Vieira A."/>
            <person name="Brugerolle De Fraissinette N."/>
            <person name="Rezende De Castro R."/>
            <person name="Schneider M.P."/>
            <person name="Vasconcelos V."/>
            <person name="Leao P.N."/>
        </authorList>
    </citation>
    <scope>NUCLEOTIDE SEQUENCE</scope>
    <source>
        <strain evidence="5">LEGE 07157</strain>
    </source>
</reference>
<evidence type="ECO:0000256" key="2">
    <source>
        <dbReference type="ARBA" id="ARBA00022723"/>
    </source>
</evidence>
<dbReference type="GO" id="GO:0016121">
    <property type="term" value="P:carotene catabolic process"/>
    <property type="evidence" value="ECO:0007669"/>
    <property type="project" value="TreeGrafter"/>
</dbReference>
<proteinExistence type="inferred from homology"/>
<accession>A0A8J7DT39</accession>
<evidence type="ECO:0000256" key="1">
    <source>
        <dbReference type="ARBA" id="ARBA00006787"/>
    </source>
</evidence>
<evidence type="ECO:0000256" key="4">
    <source>
        <dbReference type="PIRSR" id="PIRSR604294-1"/>
    </source>
</evidence>
<dbReference type="InterPro" id="IPR011048">
    <property type="entry name" value="Haem_d1_sf"/>
</dbReference>
<keyword evidence="6" id="KW-1185">Reference proteome</keyword>
<name>A0A8J7DT39_9CYAN</name>